<evidence type="ECO:0000313" key="1">
    <source>
        <dbReference type="EMBL" id="GGB21409.1"/>
    </source>
</evidence>
<gene>
    <name evidence="1" type="ORF">GCM10011380_08710</name>
</gene>
<dbReference type="Proteomes" id="UP000623067">
    <property type="component" value="Unassembled WGS sequence"/>
</dbReference>
<protein>
    <submittedName>
        <fullName evidence="1">Uncharacterized protein</fullName>
    </submittedName>
</protein>
<keyword evidence="2" id="KW-1185">Reference proteome</keyword>
<organism evidence="1 2">
    <name type="scientific">Sphingomonas metalli</name>
    <dbReference type="NCBI Taxonomy" id="1779358"/>
    <lineage>
        <taxon>Bacteria</taxon>
        <taxon>Pseudomonadati</taxon>
        <taxon>Pseudomonadota</taxon>
        <taxon>Alphaproteobacteria</taxon>
        <taxon>Sphingomonadales</taxon>
        <taxon>Sphingomonadaceae</taxon>
        <taxon>Sphingomonas</taxon>
    </lineage>
</organism>
<name>A0A916SXL6_9SPHN</name>
<accession>A0A916SXL6</accession>
<reference evidence="1" key="2">
    <citation type="submission" date="2020-09" db="EMBL/GenBank/DDBJ databases">
        <authorList>
            <person name="Sun Q."/>
            <person name="Zhou Y."/>
        </authorList>
    </citation>
    <scope>NUCLEOTIDE SEQUENCE</scope>
    <source>
        <strain evidence="1">CGMCC 1.15330</strain>
    </source>
</reference>
<evidence type="ECO:0000313" key="2">
    <source>
        <dbReference type="Proteomes" id="UP000623067"/>
    </source>
</evidence>
<reference evidence="1" key="1">
    <citation type="journal article" date="2014" name="Int. J. Syst. Evol. Microbiol.">
        <title>Complete genome sequence of Corynebacterium casei LMG S-19264T (=DSM 44701T), isolated from a smear-ripened cheese.</title>
        <authorList>
            <consortium name="US DOE Joint Genome Institute (JGI-PGF)"/>
            <person name="Walter F."/>
            <person name="Albersmeier A."/>
            <person name="Kalinowski J."/>
            <person name="Ruckert C."/>
        </authorList>
    </citation>
    <scope>NUCLEOTIDE SEQUENCE</scope>
    <source>
        <strain evidence="1">CGMCC 1.15330</strain>
    </source>
</reference>
<sequence>MSRWLILRTSGGQTLPLAASLGAAGFAVWTPARVLRRSIPAKTPSGKRLIATDAPILPTFVFAAEADLLRLAAAAVELPSPHPAFSIYRHGGRVPLVGDSEIAGLREEEAREAAVIRAMREAESHAAAEAIRIAAIKSEAARRRATRELERKQRAALRAKPCQLAPGTVVEVAEMPALIGVPGVVESVDGAHAHVRFGTQSWKIEGWRVYPSTLSTIAA</sequence>
<dbReference type="AlphaFoldDB" id="A0A916SXL6"/>
<comment type="caution">
    <text evidence="1">The sequence shown here is derived from an EMBL/GenBank/DDBJ whole genome shotgun (WGS) entry which is preliminary data.</text>
</comment>
<dbReference type="EMBL" id="BMIH01000001">
    <property type="protein sequence ID" value="GGB21409.1"/>
    <property type="molecule type" value="Genomic_DNA"/>
</dbReference>
<dbReference type="RefSeq" id="WP_188657446.1">
    <property type="nucleotide sequence ID" value="NZ_BMIH01000001.1"/>
</dbReference>
<proteinExistence type="predicted"/>